<accession>A0A0M2KD09</accession>
<feature type="region of interest" description="Disordered" evidence="1">
    <location>
        <begin position="77"/>
        <end position="105"/>
    </location>
</feature>
<evidence type="ECO:0000313" key="2">
    <source>
        <dbReference type="EMBL" id="AXF76142.1"/>
    </source>
</evidence>
<evidence type="ECO:0000313" key="4">
    <source>
        <dbReference type="Proteomes" id="UP000033924"/>
    </source>
</evidence>
<dbReference type="EMBL" id="CP013970">
    <property type="protein sequence ID" value="AXF76142.1"/>
    <property type="molecule type" value="Genomic_DNA"/>
</dbReference>
<gene>
    <name evidence="2" type="ORF">AV903_08880</name>
    <name evidence="3" type="ORF">SY86_04585</name>
</gene>
<dbReference type="RefSeq" id="WP_016189539.1">
    <property type="nucleotide sequence ID" value="NZ_CP013970.1"/>
</dbReference>
<evidence type="ECO:0000313" key="3">
    <source>
        <dbReference type="EMBL" id="KKF34871.1"/>
    </source>
</evidence>
<dbReference type="EMBL" id="JXNU01000003">
    <property type="protein sequence ID" value="KKF34871.1"/>
    <property type="molecule type" value="Genomic_DNA"/>
</dbReference>
<evidence type="ECO:0000313" key="5">
    <source>
        <dbReference type="Proteomes" id="UP000264980"/>
    </source>
</evidence>
<dbReference type="Proteomes" id="UP000033924">
    <property type="component" value="Unassembled WGS sequence"/>
</dbReference>
<dbReference type="AlphaFoldDB" id="A0A0M2KD09"/>
<reference evidence="3 4" key="1">
    <citation type="submission" date="2015-01" db="EMBL/GenBank/DDBJ databases">
        <title>Erwinia tracheiphila.</title>
        <authorList>
            <person name="Shapiro L.R."/>
        </authorList>
    </citation>
    <scope>NUCLEOTIDE SEQUENCE [LARGE SCALE GENOMIC DNA]</scope>
    <source>
        <strain evidence="3 4">BuffGH</strain>
    </source>
</reference>
<keyword evidence="4" id="KW-1185">Reference proteome</keyword>
<organism evidence="3 4">
    <name type="scientific">Erwinia tracheiphila</name>
    <dbReference type="NCBI Taxonomy" id="65700"/>
    <lineage>
        <taxon>Bacteria</taxon>
        <taxon>Pseudomonadati</taxon>
        <taxon>Pseudomonadota</taxon>
        <taxon>Gammaproteobacteria</taxon>
        <taxon>Enterobacterales</taxon>
        <taxon>Erwiniaceae</taxon>
        <taxon>Erwinia</taxon>
    </lineage>
</organism>
<feature type="region of interest" description="Disordered" evidence="1">
    <location>
        <begin position="16"/>
        <end position="41"/>
    </location>
</feature>
<evidence type="ECO:0000256" key="1">
    <source>
        <dbReference type="SAM" id="MobiDB-lite"/>
    </source>
</evidence>
<protein>
    <submittedName>
        <fullName evidence="3">Uncharacterized protein</fullName>
    </submittedName>
</protein>
<reference evidence="2 5" key="2">
    <citation type="submission" date="2016-01" db="EMBL/GenBank/DDBJ databases">
        <authorList>
            <person name="Oliw E.H."/>
        </authorList>
    </citation>
    <scope>NUCLEOTIDE SEQUENCE [LARGE SCALE GENOMIC DNA]</scope>
    <source>
        <strain evidence="2 5">MDcuke</strain>
    </source>
</reference>
<sequence>MTSEKMCFIGAPCPRKTTSMQPCASPQRETAHSGSLKNNMILASNSRMADYRRGGKRAEDPGTVWICCLRGINGVKNQTMPQTPGDEAPAAPHIVEKQCSTSHQE</sequence>
<dbReference type="Proteomes" id="UP000264980">
    <property type="component" value="Chromosome"/>
</dbReference>
<name>A0A0M2KD09_9GAMM</name>
<proteinExistence type="predicted"/>
<dbReference type="PATRIC" id="fig|65700.7.peg.1153"/>